<evidence type="ECO:0000256" key="9">
    <source>
        <dbReference type="ARBA" id="ARBA00023098"/>
    </source>
</evidence>
<evidence type="ECO:0000256" key="15">
    <source>
        <dbReference type="ARBA" id="ARBA00048121"/>
    </source>
</evidence>
<evidence type="ECO:0000256" key="14">
    <source>
        <dbReference type="ARBA" id="ARBA00042143"/>
    </source>
</evidence>
<comment type="subunit">
    <text evidence="3">Homodimer.</text>
</comment>
<dbReference type="InterPro" id="IPR000794">
    <property type="entry name" value="Beta-ketoacyl_synthase"/>
</dbReference>
<protein>
    <recommendedName>
        <fullName evidence="12">3-oxoacyl-[acyl-carrier-protein] synthase 1</fullName>
        <ecNumber evidence="4">2.3.1.41</ecNumber>
    </recommendedName>
    <alternativeName>
        <fullName evidence="13">3-oxoacyl-[acyl-carrier-protein] synthase I</fullName>
    </alternativeName>
    <alternativeName>
        <fullName evidence="14">Beta-ketoacyl-ACP synthase I</fullName>
    </alternativeName>
</protein>
<keyword evidence="20" id="KW-1185">Reference proteome</keyword>
<comment type="caution">
    <text evidence="19">The sequence shown here is derived from an EMBL/GenBank/DDBJ whole genome shotgun (WGS) entry which is preliminary data.</text>
</comment>
<dbReference type="Pfam" id="PF02801">
    <property type="entry name" value="Ketoacyl-synt_C"/>
    <property type="match status" value="1"/>
</dbReference>
<evidence type="ECO:0000256" key="10">
    <source>
        <dbReference type="ARBA" id="ARBA00023160"/>
    </source>
</evidence>
<evidence type="ECO:0000256" key="8">
    <source>
        <dbReference type="ARBA" id="ARBA00022832"/>
    </source>
</evidence>
<feature type="domain" description="Ketosynthase family 3 (KS3)" evidence="18">
    <location>
        <begin position="1"/>
        <end position="404"/>
    </location>
</feature>
<comment type="catalytic activity">
    <reaction evidence="15">
        <text>(3Z)-decenoyl-[ACP] + malonyl-[ACP] + H(+) = 3-oxo-(5Z)-dodecenoyl-[ACP] + holo-[ACP] + CO2</text>
        <dbReference type="Rhea" id="RHEA:54940"/>
        <dbReference type="Rhea" id="RHEA-COMP:9623"/>
        <dbReference type="Rhea" id="RHEA-COMP:9685"/>
        <dbReference type="Rhea" id="RHEA-COMP:9927"/>
        <dbReference type="Rhea" id="RHEA-COMP:14042"/>
        <dbReference type="ChEBI" id="CHEBI:15378"/>
        <dbReference type="ChEBI" id="CHEBI:16526"/>
        <dbReference type="ChEBI" id="CHEBI:64479"/>
        <dbReference type="ChEBI" id="CHEBI:78449"/>
        <dbReference type="ChEBI" id="CHEBI:78798"/>
        <dbReference type="ChEBI" id="CHEBI:138410"/>
    </reaction>
    <physiologicalReaction direction="left-to-right" evidence="15">
        <dbReference type="Rhea" id="RHEA:54941"/>
    </physiologicalReaction>
</comment>
<dbReference type="PANTHER" id="PTHR11712:SF306">
    <property type="entry name" value="3-OXOACYL-[ACYL-CARRIER-PROTEIN] SYNTHASE 1"/>
    <property type="match status" value="1"/>
</dbReference>
<comment type="catalytic activity">
    <reaction evidence="16">
        <text>a fatty acyl-[ACP] + malonyl-[ACP] + H(+) = a 3-oxoacyl-[ACP] + holo-[ACP] + CO2</text>
        <dbReference type="Rhea" id="RHEA:22836"/>
        <dbReference type="Rhea" id="RHEA-COMP:9623"/>
        <dbReference type="Rhea" id="RHEA-COMP:9685"/>
        <dbReference type="Rhea" id="RHEA-COMP:9916"/>
        <dbReference type="Rhea" id="RHEA-COMP:14125"/>
        <dbReference type="ChEBI" id="CHEBI:15378"/>
        <dbReference type="ChEBI" id="CHEBI:16526"/>
        <dbReference type="ChEBI" id="CHEBI:64479"/>
        <dbReference type="ChEBI" id="CHEBI:78449"/>
        <dbReference type="ChEBI" id="CHEBI:78776"/>
        <dbReference type="ChEBI" id="CHEBI:138651"/>
        <dbReference type="EC" id="2.3.1.41"/>
    </reaction>
    <physiologicalReaction direction="left-to-right" evidence="16">
        <dbReference type="Rhea" id="RHEA:22837"/>
    </physiologicalReaction>
</comment>
<keyword evidence="6" id="KW-0444">Lipid biosynthesis</keyword>
<evidence type="ECO:0000256" key="13">
    <source>
        <dbReference type="ARBA" id="ARBA00041620"/>
    </source>
</evidence>
<dbReference type="PANTHER" id="PTHR11712">
    <property type="entry name" value="POLYKETIDE SYNTHASE-RELATED"/>
    <property type="match status" value="1"/>
</dbReference>
<evidence type="ECO:0000256" key="4">
    <source>
        <dbReference type="ARBA" id="ARBA00013191"/>
    </source>
</evidence>
<name>A0ABQ0ZBW5_9HYPH</name>
<accession>A0ABQ0ZBW5</accession>
<keyword evidence="9" id="KW-0443">Lipid metabolism</keyword>
<evidence type="ECO:0000256" key="3">
    <source>
        <dbReference type="ARBA" id="ARBA00011738"/>
    </source>
</evidence>
<dbReference type="EC" id="2.3.1.41" evidence="4"/>
<sequence>MRRVVVTGLGIVSSIGNNAQEVTASLRDAKSGISFSPDFAEHGFKCQVWGAPKIDTTDLVDRRAMRFLSQGGAWNHVAMKQAIADSGLEESDITNERTGIIMGSGGPSTRTLIEAADITRKNNSPKRIGPFAVPKSMSSTASATLATWFKIHGVNYSISSACSTSAHCIGNAAEMIQWGKQDVMFAGGHEDLDWTMSNLFDAMGAMSSDFNENHPETASRAYDAKRDGFVIAGGAGVLVLEELEHAKARGAKIYAEIIGYGATSDGYDMVAPSGEGAVRCMRQALATVKGDIDYINTHGTSTPVGDSKEIGAIREVFGDKIPPIQSTKSLTGHSLGAAGVQESIYSILMMQERFIGESAHITELDPEFEGVPIVRKRIDNAKFDIALSNSFGFGGTNATLVFQRYNG</sequence>
<evidence type="ECO:0000256" key="7">
    <source>
        <dbReference type="ARBA" id="ARBA00022679"/>
    </source>
</evidence>
<keyword evidence="7 17" id="KW-0808">Transferase</keyword>
<dbReference type="Proteomes" id="UP000390335">
    <property type="component" value="Unassembled WGS sequence"/>
</dbReference>
<dbReference type="Pfam" id="PF00109">
    <property type="entry name" value="ketoacyl-synt"/>
    <property type="match status" value="1"/>
</dbReference>
<comment type="similarity">
    <text evidence="2 17">Belongs to the thiolase-like superfamily. Beta-ketoacyl-ACP synthases family.</text>
</comment>
<evidence type="ECO:0000256" key="16">
    <source>
        <dbReference type="ARBA" id="ARBA00048506"/>
    </source>
</evidence>
<dbReference type="CDD" id="cd00834">
    <property type="entry name" value="KAS_I_II"/>
    <property type="match status" value="1"/>
</dbReference>
<reference evidence="19 20" key="1">
    <citation type="journal article" date="2020" name="Genome Biol. Evol.">
        <title>Rhizobium dioscoreae sp. nov., a plant growth-promoting bacterium isolated from yam (Dioscorea species).</title>
        <authorList>
            <person name="Ouyabe M."/>
            <person name="Tanaka N."/>
            <person name="Shiwa Y."/>
            <person name="Fujita N."/>
            <person name="Kikuno H."/>
            <person name="Babil P."/>
            <person name="Shiwachi H."/>
        </authorList>
    </citation>
    <scope>NUCLEOTIDE SEQUENCE [LARGE SCALE GENOMIC DNA]</scope>
    <source>
        <strain evidence="19 20">S-93</strain>
    </source>
</reference>
<dbReference type="NCBIfam" id="NF005589">
    <property type="entry name" value="PRK07314.1"/>
    <property type="match status" value="1"/>
</dbReference>
<keyword evidence="10" id="KW-0275">Fatty acid biosynthesis</keyword>
<evidence type="ECO:0000313" key="20">
    <source>
        <dbReference type="Proteomes" id="UP000390335"/>
    </source>
</evidence>
<dbReference type="SMART" id="SM00825">
    <property type="entry name" value="PKS_KS"/>
    <property type="match status" value="1"/>
</dbReference>
<dbReference type="Gene3D" id="3.40.47.10">
    <property type="match status" value="2"/>
</dbReference>
<organism evidence="19 20">
    <name type="scientific">Rhizobium dioscoreae</name>
    <dbReference type="NCBI Taxonomy" id="2653122"/>
    <lineage>
        <taxon>Bacteria</taxon>
        <taxon>Pseudomonadati</taxon>
        <taxon>Pseudomonadota</taxon>
        <taxon>Alphaproteobacteria</taxon>
        <taxon>Hyphomicrobiales</taxon>
        <taxon>Rhizobiaceae</taxon>
        <taxon>Rhizobium/Agrobacterium group</taxon>
        <taxon>Rhizobium</taxon>
    </lineage>
</organism>
<dbReference type="InterPro" id="IPR014030">
    <property type="entry name" value="Ketoacyl_synth_N"/>
</dbReference>
<dbReference type="PROSITE" id="PS52004">
    <property type="entry name" value="KS3_2"/>
    <property type="match status" value="1"/>
</dbReference>
<dbReference type="InterPro" id="IPR014031">
    <property type="entry name" value="Ketoacyl_synth_C"/>
</dbReference>
<evidence type="ECO:0000256" key="5">
    <source>
        <dbReference type="ARBA" id="ARBA00022490"/>
    </source>
</evidence>
<evidence type="ECO:0000259" key="18">
    <source>
        <dbReference type="PROSITE" id="PS52004"/>
    </source>
</evidence>
<dbReference type="RefSeq" id="WP_112434869.1">
    <property type="nucleotide sequence ID" value="NZ_BLAI01000018.1"/>
</dbReference>
<keyword evidence="5" id="KW-0963">Cytoplasm</keyword>
<evidence type="ECO:0000256" key="1">
    <source>
        <dbReference type="ARBA" id="ARBA00004496"/>
    </source>
</evidence>
<dbReference type="InterPro" id="IPR018201">
    <property type="entry name" value="Ketoacyl_synth_AS"/>
</dbReference>
<evidence type="ECO:0000256" key="6">
    <source>
        <dbReference type="ARBA" id="ARBA00022516"/>
    </source>
</evidence>
<dbReference type="InterPro" id="IPR020841">
    <property type="entry name" value="PKS_Beta-ketoAc_synthase_dom"/>
</dbReference>
<keyword evidence="11" id="KW-0012">Acyltransferase</keyword>
<evidence type="ECO:0000256" key="17">
    <source>
        <dbReference type="RuleBase" id="RU003694"/>
    </source>
</evidence>
<evidence type="ECO:0000256" key="2">
    <source>
        <dbReference type="ARBA" id="ARBA00008467"/>
    </source>
</evidence>
<keyword evidence="8" id="KW-0276">Fatty acid metabolism</keyword>
<gene>
    <name evidence="19" type="primary">fabB</name>
    <name evidence="19" type="ORF">RsS93_56190</name>
</gene>
<dbReference type="SUPFAM" id="SSF53901">
    <property type="entry name" value="Thiolase-like"/>
    <property type="match status" value="2"/>
</dbReference>
<dbReference type="NCBIfam" id="NF005935">
    <property type="entry name" value="PRK07967.1"/>
    <property type="match status" value="1"/>
</dbReference>
<proteinExistence type="inferred from homology"/>
<evidence type="ECO:0000256" key="11">
    <source>
        <dbReference type="ARBA" id="ARBA00023315"/>
    </source>
</evidence>
<dbReference type="PROSITE" id="PS00606">
    <property type="entry name" value="KS3_1"/>
    <property type="match status" value="1"/>
</dbReference>
<evidence type="ECO:0000313" key="19">
    <source>
        <dbReference type="EMBL" id="GES53005.1"/>
    </source>
</evidence>
<comment type="subcellular location">
    <subcellularLocation>
        <location evidence="1">Cytoplasm</location>
    </subcellularLocation>
</comment>
<dbReference type="EMBL" id="BLAJ01000012">
    <property type="protein sequence ID" value="GES53005.1"/>
    <property type="molecule type" value="Genomic_DNA"/>
</dbReference>
<evidence type="ECO:0000256" key="12">
    <source>
        <dbReference type="ARBA" id="ARBA00039450"/>
    </source>
</evidence>
<dbReference type="InterPro" id="IPR016039">
    <property type="entry name" value="Thiolase-like"/>
</dbReference>